<dbReference type="AlphaFoldDB" id="A0A090KVL6"/>
<proteinExistence type="predicted"/>
<dbReference type="CTD" id="36373834"/>
<feature type="non-terminal residue" evidence="1">
    <location>
        <position position="143"/>
    </location>
</feature>
<dbReference type="GeneID" id="36373834"/>
<organism evidence="1">
    <name type="scientific">Strongyloides ratti</name>
    <name type="common">Parasitic roundworm</name>
    <dbReference type="NCBI Taxonomy" id="34506"/>
    <lineage>
        <taxon>Eukaryota</taxon>
        <taxon>Metazoa</taxon>
        <taxon>Ecdysozoa</taxon>
        <taxon>Nematoda</taxon>
        <taxon>Chromadorea</taxon>
        <taxon>Rhabditida</taxon>
        <taxon>Tylenchina</taxon>
        <taxon>Panagrolaimomorpha</taxon>
        <taxon>Strongyloidoidea</taxon>
        <taxon>Strongyloididae</taxon>
        <taxon>Strongyloides</taxon>
    </lineage>
</organism>
<evidence type="ECO:0000313" key="2">
    <source>
        <dbReference type="WormBase" id="SRAE_0000059000"/>
    </source>
</evidence>
<gene>
    <name evidence="1 2" type="ORF">SRAE_0000059000</name>
</gene>
<name>A0A090KVL6_STRRB</name>
<dbReference type="WormBase" id="SRAE_0000059000">
    <property type="protein sequence ID" value="SRP04550"/>
    <property type="gene ID" value="WBGene00256336"/>
</dbReference>
<protein>
    <submittedName>
        <fullName evidence="1">Uncharacterized protein</fullName>
    </submittedName>
</protein>
<dbReference type="EMBL" id="LN609409">
    <property type="protein sequence ID" value="CEF61466.1"/>
    <property type="molecule type" value="Genomic_DNA"/>
</dbReference>
<sequence>MRKLFKRNTPVAENLGSFIAAYNHMKPLWIQKQRDALHLSADDQQQLITQQTDQLLSLYKQHQVDIRLDGTQYPLPLLHEDDVLVTLPPHEKELDDTFCREIGKLVPLLTSSTIHEVEEYIVQLSSVMTALAKTPARKRILDR</sequence>
<accession>A0A090KVL6</accession>
<dbReference type="RefSeq" id="XP_024500675.1">
    <property type="nucleotide sequence ID" value="XM_024646500.1"/>
</dbReference>
<evidence type="ECO:0000313" key="1">
    <source>
        <dbReference type="EMBL" id="CEF61466.1"/>
    </source>
</evidence>
<reference evidence="1" key="1">
    <citation type="submission" date="2014-09" db="EMBL/GenBank/DDBJ databases">
        <authorList>
            <person name="Aslett A.Martin."/>
        </authorList>
    </citation>
    <scope>NUCLEOTIDE SEQUENCE</scope>
    <source>
        <strain evidence="1">ED321 Heterogonic</strain>
    </source>
</reference>